<dbReference type="InterPro" id="IPR007410">
    <property type="entry name" value="LpqE-like"/>
</dbReference>
<evidence type="ECO:0000256" key="2">
    <source>
        <dbReference type="SAM" id="SignalP"/>
    </source>
</evidence>
<proteinExistence type="predicted"/>
<dbReference type="InterPro" id="IPR058248">
    <property type="entry name" value="Lxx211020-like"/>
</dbReference>
<dbReference type="EMBL" id="JAKZEU010000001">
    <property type="protein sequence ID" value="MCQ0969056.1"/>
    <property type="molecule type" value="Genomic_DNA"/>
</dbReference>
<organism evidence="3 4">
    <name type="scientific">Paracoccus albicereus</name>
    <dbReference type="NCBI Taxonomy" id="2922394"/>
    <lineage>
        <taxon>Bacteria</taxon>
        <taxon>Pseudomonadati</taxon>
        <taxon>Pseudomonadota</taxon>
        <taxon>Alphaproteobacteria</taxon>
        <taxon>Rhodobacterales</taxon>
        <taxon>Paracoccaceae</taxon>
        <taxon>Paracoccus</taxon>
    </lineage>
</organism>
<feature type="region of interest" description="Disordered" evidence="1">
    <location>
        <begin position="139"/>
        <end position="159"/>
    </location>
</feature>
<dbReference type="PANTHER" id="PTHR36302:SF1">
    <property type="entry name" value="COPPER CHAPERONE PCU(A)C"/>
    <property type="match status" value="1"/>
</dbReference>
<feature type="signal peptide" evidence="2">
    <location>
        <begin position="1"/>
        <end position="19"/>
    </location>
</feature>
<evidence type="ECO:0000313" key="3">
    <source>
        <dbReference type="EMBL" id="MCQ0969056.1"/>
    </source>
</evidence>
<feature type="chain" id="PRO_5047529417" evidence="2">
    <location>
        <begin position="20"/>
        <end position="159"/>
    </location>
</feature>
<keyword evidence="2" id="KW-0732">Signal</keyword>
<comment type="caution">
    <text evidence="3">The sequence shown here is derived from an EMBL/GenBank/DDBJ whole genome shotgun (WGS) entry which is preliminary data.</text>
</comment>
<name>A0ABT1MLJ7_9RHOB</name>
<keyword evidence="3" id="KW-0614">Plasmid</keyword>
<gene>
    <name evidence="3" type="ORF">MLD63_01230</name>
</gene>
<accession>A0ABT1MLJ7</accession>
<dbReference type="InterPro" id="IPR036182">
    <property type="entry name" value="PCuAC_sf"/>
</dbReference>
<dbReference type="RefSeq" id="WP_255328016.1">
    <property type="nucleotide sequence ID" value="NZ_JAKZEU010000001.1"/>
</dbReference>
<dbReference type="SUPFAM" id="SSF110087">
    <property type="entry name" value="DR1885-like metal-binding protein"/>
    <property type="match status" value="1"/>
</dbReference>
<keyword evidence="4" id="KW-1185">Reference proteome</keyword>
<dbReference type="Gene3D" id="2.60.40.1890">
    <property type="entry name" value="PCu(A)C copper chaperone"/>
    <property type="match status" value="1"/>
</dbReference>
<evidence type="ECO:0000313" key="4">
    <source>
        <dbReference type="Proteomes" id="UP001203945"/>
    </source>
</evidence>
<dbReference type="Pfam" id="PF04314">
    <property type="entry name" value="PCuAC"/>
    <property type="match status" value="1"/>
</dbReference>
<reference evidence="3 4" key="1">
    <citation type="submission" date="2022-03" db="EMBL/GenBank/DDBJ databases">
        <authorList>
            <person name="He Y."/>
        </authorList>
    </citation>
    <scope>NUCLEOTIDE SEQUENCE [LARGE SCALE GENOMIC DNA]</scope>
    <source>
        <strain evidence="3 4">TK19116</strain>
        <plasmid evidence="3">unnamed1</plasmid>
    </source>
</reference>
<protein>
    <submittedName>
        <fullName evidence="3">Copper chaperone PCu(A)C</fullName>
    </submittedName>
</protein>
<geneLocation type="plasmid" evidence="3">
    <name>unnamed1</name>
</geneLocation>
<dbReference type="PANTHER" id="PTHR36302">
    <property type="entry name" value="BLR7088 PROTEIN"/>
    <property type="match status" value="1"/>
</dbReference>
<dbReference type="Proteomes" id="UP001203945">
    <property type="component" value="Unassembled WGS sequence"/>
</dbReference>
<evidence type="ECO:0000256" key="1">
    <source>
        <dbReference type="SAM" id="MobiDB-lite"/>
    </source>
</evidence>
<sequence length="159" mass="16736">MKTLTLASTLVLLPLSAMAHDVMAVKDAYARSANPMTGGVFMLLDNHREVDCTLSGVSSDAAERVELHSNEDVDGVMSMREIEEGILIPAGETHALERGGDHVMLMGLKAPMEDGATVALTLDFGDCGTVDVEVPVDNQREPQQAADGDAAVPDGHAGH</sequence>